<dbReference type="PANTHER" id="PTHR46268">
    <property type="entry name" value="STRESS RESPONSE PROTEIN NHAX"/>
    <property type="match status" value="1"/>
</dbReference>
<dbReference type="KEGG" id="ccam:M5D45_15985"/>
<protein>
    <submittedName>
        <fullName evidence="4">Universal stress protein</fullName>
    </submittedName>
</protein>
<dbReference type="EMBL" id="VCIZ01000019">
    <property type="protein sequence ID" value="TSP09931.1"/>
    <property type="molecule type" value="Genomic_DNA"/>
</dbReference>
<dbReference type="Pfam" id="PF00582">
    <property type="entry name" value="Usp"/>
    <property type="match status" value="1"/>
</dbReference>
<dbReference type="CDD" id="cd00293">
    <property type="entry name" value="USP-like"/>
    <property type="match status" value="1"/>
</dbReference>
<name>A0AAE9HY90_9BURK</name>
<proteinExistence type="inferred from homology"/>
<evidence type="ECO:0000313" key="3">
    <source>
        <dbReference type="EMBL" id="TSP09931.1"/>
    </source>
</evidence>
<dbReference type="PANTHER" id="PTHR46268:SF15">
    <property type="entry name" value="UNIVERSAL STRESS PROTEIN HP_0031"/>
    <property type="match status" value="1"/>
</dbReference>
<dbReference type="RefSeq" id="WP_144201946.1">
    <property type="nucleotide sequence ID" value="NZ_CP097330.1"/>
</dbReference>
<reference evidence="3 5" key="1">
    <citation type="submission" date="2019-05" db="EMBL/GenBank/DDBJ databases">
        <title>Whole genome sequence analysis of Cupriavidus campinensis S14E4C strain.</title>
        <authorList>
            <person name="Abbaszade G."/>
            <person name="Szabo A."/>
            <person name="Toumi M."/>
            <person name="Toth E."/>
        </authorList>
    </citation>
    <scope>NUCLEOTIDE SEQUENCE [LARGE SCALE GENOMIC DNA]</scope>
    <source>
        <strain evidence="3 5">S14E4C</strain>
    </source>
</reference>
<keyword evidence="5" id="KW-1185">Reference proteome</keyword>
<evidence type="ECO:0000313" key="5">
    <source>
        <dbReference type="Proteomes" id="UP000318943"/>
    </source>
</evidence>
<reference evidence="4" key="2">
    <citation type="journal article" date="2022" name="Microbiol. Resour. Announc.">
        <title>Genome Sequence of Cupriavidus campinensis Strain G5, a Member of a Bacterial Consortium Capable of Polyethylene Degradation.</title>
        <authorList>
            <person name="Schneider B."/>
            <person name="Pfeiffer F."/>
            <person name="Dyall-Smith M."/>
            <person name="Kunte H.J."/>
        </authorList>
    </citation>
    <scope>NUCLEOTIDE SEQUENCE</scope>
    <source>
        <strain evidence="4">G5</strain>
    </source>
</reference>
<dbReference type="Proteomes" id="UP000318943">
    <property type="component" value="Unassembled WGS sequence"/>
</dbReference>
<dbReference type="InterPro" id="IPR006015">
    <property type="entry name" value="Universal_stress_UspA"/>
</dbReference>
<dbReference type="InterPro" id="IPR014729">
    <property type="entry name" value="Rossmann-like_a/b/a_fold"/>
</dbReference>
<dbReference type="InterPro" id="IPR006016">
    <property type="entry name" value="UspA"/>
</dbReference>
<dbReference type="Gene3D" id="3.40.50.620">
    <property type="entry name" value="HUPs"/>
    <property type="match status" value="1"/>
</dbReference>
<dbReference type="AlphaFoldDB" id="A0AAE9HY90"/>
<sequence>MTSTAYNRIVAAVDGSSTSDLALREALRVAGGGATILALYVVDNGVMLFDAGYYDPTQIERAFADSGKRALEAAGKVLADAGATFETKLVTEPAVAGDIAGSINEAAREWGGDLLVIGTHGRRGVRRIVLGSVAEAVIRQATMPVLLVRGQAAEG</sequence>
<dbReference type="SUPFAM" id="SSF52402">
    <property type="entry name" value="Adenine nucleotide alpha hydrolases-like"/>
    <property type="match status" value="1"/>
</dbReference>
<evidence type="ECO:0000313" key="4">
    <source>
        <dbReference type="EMBL" id="URF03964.1"/>
    </source>
</evidence>
<accession>A0AAE9HY90</accession>
<comment type="similarity">
    <text evidence="1">Belongs to the universal stress protein A family.</text>
</comment>
<dbReference type="EMBL" id="CP097330">
    <property type="protein sequence ID" value="URF03964.1"/>
    <property type="molecule type" value="Genomic_DNA"/>
</dbReference>
<evidence type="ECO:0000256" key="1">
    <source>
        <dbReference type="ARBA" id="ARBA00008791"/>
    </source>
</evidence>
<evidence type="ECO:0000313" key="6">
    <source>
        <dbReference type="Proteomes" id="UP001056132"/>
    </source>
</evidence>
<dbReference type="Proteomes" id="UP001056132">
    <property type="component" value="Chromosome 1"/>
</dbReference>
<reference evidence="4" key="3">
    <citation type="submission" date="2022-05" db="EMBL/GenBank/DDBJ databases">
        <authorList>
            <person name="Kunte H.-J."/>
        </authorList>
    </citation>
    <scope>NUCLEOTIDE SEQUENCE</scope>
    <source>
        <strain evidence="4">G5</strain>
    </source>
</reference>
<gene>
    <name evidence="3" type="ORF">FGG12_24595</name>
    <name evidence="4" type="ORF">M5D45_15985</name>
</gene>
<organism evidence="4 6">
    <name type="scientific">Cupriavidus campinensis</name>
    <dbReference type="NCBI Taxonomy" id="151783"/>
    <lineage>
        <taxon>Bacteria</taxon>
        <taxon>Pseudomonadati</taxon>
        <taxon>Pseudomonadota</taxon>
        <taxon>Betaproteobacteria</taxon>
        <taxon>Burkholderiales</taxon>
        <taxon>Burkholderiaceae</taxon>
        <taxon>Cupriavidus</taxon>
    </lineage>
</organism>
<dbReference type="PRINTS" id="PR01438">
    <property type="entry name" value="UNVRSLSTRESS"/>
</dbReference>
<evidence type="ECO:0000259" key="2">
    <source>
        <dbReference type="Pfam" id="PF00582"/>
    </source>
</evidence>
<feature type="domain" description="UspA" evidence="2">
    <location>
        <begin position="6"/>
        <end position="149"/>
    </location>
</feature>